<keyword evidence="1" id="KW-0812">Transmembrane</keyword>
<dbReference type="STRING" id="42155.A0A0R3QWL4"/>
<dbReference type="Proteomes" id="UP000280834">
    <property type="component" value="Unassembled WGS sequence"/>
</dbReference>
<gene>
    <name evidence="2" type="ORF">BTMF_LOCUS10150</name>
</gene>
<dbReference type="AlphaFoldDB" id="A0A0R3QWL4"/>
<evidence type="ECO:0000313" key="3">
    <source>
        <dbReference type="Proteomes" id="UP000280834"/>
    </source>
</evidence>
<evidence type="ECO:0000256" key="1">
    <source>
        <dbReference type="SAM" id="Phobius"/>
    </source>
</evidence>
<dbReference type="EMBL" id="UZAG01017390">
    <property type="protein sequence ID" value="VDO34481.1"/>
    <property type="molecule type" value="Genomic_DNA"/>
</dbReference>
<feature type="transmembrane region" description="Helical" evidence="1">
    <location>
        <begin position="7"/>
        <end position="25"/>
    </location>
</feature>
<keyword evidence="1" id="KW-0472">Membrane</keyword>
<accession>A0A0R3QWL4</accession>
<evidence type="ECO:0000313" key="2">
    <source>
        <dbReference type="EMBL" id="VDO34481.1"/>
    </source>
</evidence>
<reference evidence="2 3" key="2">
    <citation type="submission" date="2018-11" db="EMBL/GenBank/DDBJ databases">
        <authorList>
            <consortium name="Pathogen Informatics"/>
        </authorList>
    </citation>
    <scope>NUCLEOTIDE SEQUENCE [LARGE SCALE GENOMIC DNA]</scope>
</reference>
<reference evidence="4" key="1">
    <citation type="submission" date="2017-02" db="UniProtKB">
        <authorList>
            <consortium name="WormBaseParasite"/>
        </authorList>
    </citation>
    <scope>IDENTIFICATION</scope>
</reference>
<protein>
    <submittedName>
        <fullName evidence="4">Mannosyltransferase</fullName>
    </submittedName>
</protein>
<organism evidence="4">
    <name type="scientific">Brugia timori</name>
    <dbReference type="NCBI Taxonomy" id="42155"/>
    <lineage>
        <taxon>Eukaryota</taxon>
        <taxon>Metazoa</taxon>
        <taxon>Ecdysozoa</taxon>
        <taxon>Nematoda</taxon>
        <taxon>Chromadorea</taxon>
        <taxon>Rhabditida</taxon>
        <taxon>Spirurina</taxon>
        <taxon>Spiruromorpha</taxon>
        <taxon>Filarioidea</taxon>
        <taxon>Onchocercidae</taxon>
        <taxon>Brugia</taxon>
    </lineage>
</organism>
<keyword evidence="1" id="KW-1133">Transmembrane helix</keyword>
<proteinExistence type="predicted"/>
<name>A0A0R3QWL4_9BILA</name>
<keyword evidence="3" id="KW-1185">Reference proteome</keyword>
<sequence length="75" mass="8889">MGKRKRLSEWFLIGVCVLHIIMAPYTKVEESFNVQAIHDILYHQLNFTKVKFRDFFKQNVSVLVICVKPMVYSHC</sequence>
<evidence type="ECO:0000313" key="4">
    <source>
        <dbReference type="WBParaSite" id="BTMF_0001212201-mRNA-1"/>
    </source>
</evidence>
<dbReference type="WBParaSite" id="BTMF_0001212201-mRNA-1">
    <property type="protein sequence ID" value="BTMF_0001212201-mRNA-1"/>
    <property type="gene ID" value="BTMF_0001212201"/>
</dbReference>